<proteinExistence type="predicted"/>
<feature type="region of interest" description="Disordered" evidence="1">
    <location>
        <begin position="129"/>
        <end position="152"/>
    </location>
</feature>
<dbReference type="EMBL" id="JXJN01021513">
    <property type="status" value="NOT_ANNOTATED_CDS"/>
    <property type="molecule type" value="Genomic_DNA"/>
</dbReference>
<organism evidence="2 3">
    <name type="scientific">Glossina palpalis gambiensis</name>
    <dbReference type="NCBI Taxonomy" id="67801"/>
    <lineage>
        <taxon>Eukaryota</taxon>
        <taxon>Metazoa</taxon>
        <taxon>Ecdysozoa</taxon>
        <taxon>Arthropoda</taxon>
        <taxon>Hexapoda</taxon>
        <taxon>Insecta</taxon>
        <taxon>Pterygota</taxon>
        <taxon>Neoptera</taxon>
        <taxon>Endopterygota</taxon>
        <taxon>Diptera</taxon>
        <taxon>Brachycera</taxon>
        <taxon>Muscomorpha</taxon>
        <taxon>Hippoboscoidea</taxon>
        <taxon>Glossinidae</taxon>
        <taxon>Glossina</taxon>
    </lineage>
</organism>
<evidence type="ECO:0000313" key="2">
    <source>
        <dbReference type="EnsemblMetazoa" id="GPPI042183-PA"/>
    </source>
</evidence>
<reference evidence="2" key="2">
    <citation type="submission" date="2020-05" db="UniProtKB">
        <authorList>
            <consortium name="EnsemblMetazoa"/>
        </authorList>
    </citation>
    <scope>IDENTIFICATION</scope>
    <source>
        <strain evidence="2">IAEA</strain>
    </source>
</reference>
<evidence type="ECO:0000256" key="1">
    <source>
        <dbReference type="SAM" id="MobiDB-lite"/>
    </source>
</evidence>
<sequence length="257" mass="29659">MELRLANWSNFLKRQWEVISASINQIQFDEWLPELWGLNSKYICWKKYGKGLADELTDKTNTTITKGYVRLKWIITRKSLNCLNKKLKRTRCTRMGAYLWYPHKLGLHPVANRITTEILGYGERPAPITSAEAARKEKKRRLEPAAHGNEGQEVQLGDDVMDVEAQRKNSRSIEPAECQEVQGAQIVINIEALRKVVERLNPHDKAVQVHFDKAYTNEKQDILGPRIYFMVAAATTQKKLEKRKHTEQYSSSAYVAC</sequence>
<name>A0A1B0BVX0_9MUSC</name>
<keyword evidence="3" id="KW-1185">Reference proteome</keyword>
<reference evidence="3" key="1">
    <citation type="submission" date="2015-01" db="EMBL/GenBank/DDBJ databases">
        <authorList>
            <person name="Aksoy S."/>
            <person name="Warren W."/>
            <person name="Wilson R.K."/>
        </authorList>
    </citation>
    <scope>NUCLEOTIDE SEQUENCE [LARGE SCALE GENOMIC DNA]</scope>
    <source>
        <strain evidence="3">IAEA</strain>
    </source>
</reference>
<dbReference type="EnsemblMetazoa" id="GPPI042183-RA">
    <property type="protein sequence ID" value="GPPI042183-PA"/>
    <property type="gene ID" value="GPPI042183"/>
</dbReference>
<dbReference type="AlphaFoldDB" id="A0A1B0BVX0"/>
<dbReference type="VEuPathDB" id="VectorBase:GPPI042183"/>
<accession>A0A1B0BVX0</accession>
<protein>
    <submittedName>
        <fullName evidence="2">Uncharacterized protein</fullName>
    </submittedName>
</protein>
<evidence type="ECO:0000313" key="3">
    <source>
        <dbReference type="Proteomes" id="UP000092460"/>
    </source>
</evidence>
<dbReference type="Proteomes" id="UP000092460">
    <property type="component" value="Unassembled WGS sequence"/>
</dbReference>